<comment type="caution">
    <text evidence="2">The sequence shown here is derived from an EMBL/GenBank/DDBJ whole genome shotgun (WGS) entry which is preliminary data.</text>
</comment>
<gene>
    <name evidence="2" type="ORF">NUM_19230</name>
</gene>
<dbReference type="RefSeq" id="WP_207124461.1">
    <property type="nucleotide sequence ID" value="NZ_BOPO01000027.1"/>
</dbReference>
<evidence type="ECO:0000256" key="1">
    <source>
        <dbReference type="SAM" id="MobiDB-lite"/>
    </source>
</evidence>
<evidence type="ECO:0000313" key="3">
    <source>
        <dbReference type="Proteomes" id="UP000614996"/>
    </source>
</evidence>
<organism evidence="2 3">
    <name type="scientific">Actinocatenispora comari</name>
    <dbReference type="NCBI Taxonomy" id="2807577"/>
    <lineage>
        <taxon>Bacteria</taxon>
        <taxon>Bacillati</taxon>
        <taxon>Actinomycetota</taxon>
        <taxon>Actinomycetes</taxon>
        <taxon>Micromonosporales</taxon>
        <taxon>Micromonosporaceae</taxon>
        <taxon>Actinocatenispora</taxon>
    </lineage>
</organism>
<accession>A0A8J4A838</accession>
<reference evidence="3" key="1">
    <citation type="journal article" date="2021" name="Int. J. Syst. Evol. Microbiol.">
        <title>Actinocatenispora comari sp. nov., an endophytic actinomycete isolated from aerial parts of Comarum salesowianum.</title>
        <authorList>
            <person name="Oyunbileg N."/>
            <person name="Iizaka Y."/>
            <person name="Hamada M."/>
            <person name="Davaapurev B.O."/>
            <person name="Fukumoto A."/>
            <person name="Tsetseg B."/>
            <person name="Kato F."/>
            <person name="Tamura T."/>
            <person name="Batkhuu J."/>
            <person name="Anzai Y."/>
        </authorList>
    </citation>
    <scope>NUCLEOTIDE SEQUENCE [LARGE SCALE GENOMIC DNA]</scope>
    <source>
        <strain evidence="3">NUM-2625</strain>
    </source>
</reference>
<evidence type="ECO:0000313" key="2">
    <source>
        <dbReference type="EMBL" id="GIL26669.1"/>
    </source>
</evidence>
<feature type="region of interest" description="Disordered" evidence="1">
    <location>
        <begin position="120"/>
        <end position="144"/>
    </location>
</feature>
<keyword evidence="3" id="KW-1185">Reference proteome</keyword>
<sequence length="144" mass="15520">MKDKGWEFGIDLGELMSIGRIQLPHLASSFAVANRAVARTAQHDQQMFVVGMVPAGLEHSMQETHGLFTELRDIVQEAMGHTAVALEHSGRVIVHVANAYADRDGEAEATMKNFLKDDPTYGLASGDTADPKVPDVSMVGSEAT</sequence>
<protein>
    <submittedName>
        <fullName evidence="2">Uncharacterized protein</fullName>
    </submittedName>
</protein>
<dbReference type="AlphaFoldDB" id="A0A8J4A838"/>
<dbReference type="EMBL" id="BOPO01000027">
    <property type="protein sequence ID" value="GIL26669.1"/>
    <property type="molecule type" value="Genomic_DNA"/>
</dbReference>
<proteinExistence type="predicted"/>
<dbReference type="Proteomes" id="UP000614996">
    <property type="component" value="Unassembled WGS sequence"/>
</dbReference>
<name>A0A8J4A838_9ACTN</name>